<dbReference type="GO" id="GO:0016788">
    <property type="term" value="F:hydrolase activity, acting on ester bonds"/>
    <property type="evidence" value="ECO:0007669"/>
    <property type="project" value="InterPro"/>
</dbReference>
<evidence type="ECO:0000313" key="5">
    <source>
        <dbReference type="EMBL" id="OEY68236.1"/>
    </source>
</evidence>
<dbReference type="PROSITE" id="PS01091">
    <property type="entry name" value="TATD_3"/>
    <property type="match status" value="1"/>
</dbReference>
<keyword evidence="2 4" id="KW-0479">Metal-binding</keyword>
<feature type="binding site" evidence="4">
    <location>
        <position position="100"/>
    </location>
    <ligand>
        <name>a divalent metal cation</name>
        <dbReference type="ChEBI" id="CHEBI:60240"/>
        <label>1</label>
    </ligand>
</feature>
<dbReference type="Proteomes" id="UP000242258">
    <property type="component" value="Unassembled WGS sequence"/>
</dbReference>
<dbReference type="SUPFAM" id="SSF51556">
    <property type="entry name" value="Metallo-dependent hydrolases"/>
    <property type="match status" value="1"/>
</dbReference>
<dbReference type="OrthoDB" id="9810005at2"/>
<evidence type="ECO:0000256" key="4">
    <source>
        <dbReference type="PIRSR" id="PIRSR005902-1"/>
    </source>
</evidence>
<reference evidence="6" key="1">
    <citation type="submission" date="2016-09" db="EMBL/GenBank/DDBJ databases">
        <authorList>
            <person name="Wan X."/>
            <person name="Hou S."/>
        </authorList>
    </citation>
    <scope>NUCLEOTIDE SEQUENCE [LARGE SCALE GENOMIC DNA]</scope>
    <source>
        <strain evidence="6">KH87</strain>
    </source>
</reference>
<accession>A0A1E7Q293</accession>
<proteinExistence type="inferred from homology"/>
<feature type="binding site" evidence="4">
    <location>
        <position position="136"/>
    </location>
    <ligand>
        <name>a divalent metal cation</name>
        <dbReference type="ChEBI" id="CHEBI:60240"/>
        <label>2</label>
    </ligand>
</feature>
<keyword evidence="3 5" id="KW-0378">Hydrolase</keyword>
<evidence type="ECO:0000256" key="3">
    <source>
        <dbReference type="ARBA" id="ARBA00022801"/>
    </source>
</evidence>
<dbReference type="Gene3D" id="3.20.20.140">
    <property type="entry name" value="Metal-dependent hydrolases"/>
    <property type="match status" value="1"/>
</dbReference>
<dbReference type="InterPro" id="IPR018228">
    <property type="entry name" value="DNase_TatD-rel_CS"/>
</dbReference>
<dbReference type="FunFam" id="3.20.20.140:FF:000005">
    <property type="entry name" value="TatD family hydrolase"/>
    <property type="match status" value="1"/>
</dbReference>
<protein>
    <submittedName>
        <fullName evidence="5">Hydrolase TatD</fullName>
    </submittedName>
</protein>
<dbReference type="CDD" id="cd01310">
    <property type="entry name" value="TatD_DNAse"/>
    <property type="match status" value="1"/>
</dbReference>
<dbReference type="PANTHER" id="PTHR46124">
    <property type="entry name" value="D-AMINOACYL-TRNA DEACYLASE"/>
    <property type="match status" value="1"/>
</dbReference>
<sequence length="272" mass="30622">MTLWCDVGVNLFSEQFAADRPLVLERATAAGVKHLLLIGSDLAESEQNLQFCLQQAQQQTSLSLVTTAGVHPHYAAQVTDNWLQQLTQLLSADSVVAIGECGLDFNRDFSPRPQQQQVFAEQLQLAVQYNKAVYLHERDAFDTQIAMLKQHNIQHGVAHCFTGNVQQLRAYLDLGLYIGITGWVCDDKRGAELQQAIAYIPNDRLLLETDAPFLMPKNIQPKPNSRRNEPAYISYVAEKVAELKHCSVSDISTLTWQNSQRLFGFMPRPEHD</sequence>
<comment type="caution">
    <text evidence="5">The sequence shown here is derived from an EMBL/GenBank/DDBJ whole genome shotgun (WGS) entry which is preliminary data.</text>
</comment>
<dbReference type="GO" id="GO:0005829">
    <property type="term" value="C:cytosol"/>
    <property type="evidence" value="ECO:0007669"/>
    <property type="project" value="TreeGrafter"/>
</dbReference>
<dbReference type="PANTHER" id="PTHR46124:SF2">
    <property type="entry name" value="D-AMINOACYL-TRNA DEACYLASE"/>
    <property type="match status" value="1"/>
</dbReference>
<dbReference type="InterPro" id="IPR001130">
    <property type="entry name" value="TatD-like"/>
</dbReference>
<dbReference type="STRING" id="1628148.BI198_00635"/>
<name>A0A1E7Q293_9GAMM</name>
<feature type="binding site" evidence="4">
    <location>
        <position position="159"/>
    </location>
    <ligand>
        <name>a divalent metal cation</name>
        <dbReference type="ChEBI" id="CHEBI:60240"/>
        <label>2</label>
    </ligand>
</feature>
<dbReference type="GO" id="GO:0046872">
    <property type="term" value="F:metal ion binding"/>
    <property type="evidence" value="ECO:0007669"/>
    <property type="project" value="UniProtKB-KW"/>
</dbReference>
<dbReference type="EMBL" id="MKEK01000001">
    <property type="protein sequence ID" value="OEY68236.1"/>
    <property type="molecule type" value="Genomic_DNA"/>
</dbReference>
<evidence type="ECO:0000313" key="6">
    <source>
        <dbReference type="Proteomes" id="UP000242258"/>
    </source>
</evidence>
<dbReference type="AlphaFoldDB" id="A0A1E7Q293"/>
<gene>
    <name evidence="5" type="ORF">BI198_00635</name>
</gene>
<organism evidence="5 6">
    <name type="scientific">Rheinheimera salexigens</name>
    <dbReference type="NCBI Taxonomy" id="1628148"/>
    <lineage>
        <taxon>Bacteria</taxon>
        <taxon>Pseudomonadati</taxon>
        <taxon>Pseudomonadota</taxon>
        <taxon>Gammaproteobacteria</taxon>
        <taxon>Chromatiales</taxon>
        <taxon>Chromatiaceae</taxon>
        <taxon>Rheinheimera</taxon>
    </lineage>
</organism>
<dbReference type="PIRSF" id="PIRSF005902">
    <property type="entry name" value="DNase_TatD"/>
    <property type="match status" value="1"/>
</dbReference>
<dbReference type="Pfam" id="PF01026">
    <property type="entry name" value="TatD_DNase"/>
    <property type="match status" value="1"/>
</dbReference>
<evidence type="ECO:0000256" key="2">
    <source>
        <dbReference type="ARBA" id="ARBA00022723"/>
    </source>
</evidence>
<dbReference type="InterPro" id="IPR032466">
    <property type="entry name" value="Metal_Hydrolase"/>
</dbReference>
<feature type="binding site" evidence="4">
    <location>
        <position position="210"/>
    </location>
    <ligand>
        <name>a divalent metal cation</name>
        <dbReference type="ChEBI" id="CHEBI:60240"/>
        <label>1</label>
    </ligand>
</feature>
<keyword evidence="6" id="KW-1185">Reference proteome</keyword>
<dbReference type="RefSeq" id="WP_070047803.1">
    <property type="nucleotide sequence ID" value="NZ_CBCSDO010000011.1"/>
</dbReference>
<comment type="similarity">
    <text evidence="1">Belongs to the metallo-dependent hydrolases superfamily. TatD-type hydrolase family.</text>
</comment>
<evidence type="ECO:0000256" key="1">
    <source>
        <dbReference type="ARBA" id="ARBA00009275"/>
    </source>
</evidence>